<comment type="caution">
    <text evidence="3">The sequence shown here is derived from an EMBL/GenBank/DDBJ whole genome shotgun (WGS) entry which is preliminary data.</text>
</comment>
<reference evidence="3 4" key="1">
    <citation type="submission" date="2020-09" db="EMBL/GenBank/DDBJ databases">
        <title>Isolation and identification of active actinomycetes.</title>
        <authorList>
            <person name="Li X."/>
        </authorList>
    </citation>
    <scope>NUCLEOTIDE SEQUENCE [LARGE SCALE GENOMIC DNA]</scope>
    <source>
        <strain evidence="3 4">NEAU-LLC</strain>
    </source>
</reference>
<feature type="domain" description="DNA-binding protein Rv2175c wHTH" evidence="2">
    <location>
        <begin position="17"/>
        <end position="68"/>
    </location>
</feature>
<accession>A0ABR8NJ75</accession>
<organism evidence="3 4">
    <name type="scientific">Microbacterium helvum</name>
    <dbReference type="NCBI Taxonomy" id="2773713"/>
    <lineage>
        <taxon>Bacteria</taxon>
        <taxon>Bacillati</taxon>
        <taxon>Actinomycetota</taxon>
        <taxon>Actinomycetes</taxon>
        <taxon>Micrococcales</taxon>
        <taxon>Microbacteriaceae</taxon>
        <taxon>Microbacterium</taxon>
    </lineage>
</organism>
<evidence type="ECO:0000313" key="3">
    <source>
        <dbReference type="EMBL" id="MBD3940720.1"/>
    </source>
</evidence>
<feature type="domain" description="Rv2175c C-terminal" evidence="1">
    <location>
        <begin position="76"/>
        <end position="129"/>
    </location>
</feature>
<keyword evidence="3" id="KW-0238">DNA-binding</keyword>
<proteinExistence type="predicted"/>
<dbReference type="Pfam" id="PF21531">
    <property type="entry name" value="Rv2175c_wHTH"/>
    <property type="match status" value="1"/>
</dbReference>
<evidence type="ECO:0000313" key="4">
    <source>
        <dbReference type="Proteomes" id="UP000598426"/>
    </source>
</evidence>
<dbReference type="EMBL" id="JACXZS010000002">
    <property type="protein sequence ID" value="MBD3940720.1"/>
    <property type="molecule type" value="Genomic_DNA"/>
</dbReference>
<dbReference type="InterPro" id="IPR048576">
    <property type="entry name" value="Rv2175c_wHTH"/>
</dbReference>
<dbReference type="Pfam" id="PF18367">
    <property type="entry name" value="Rv2175c_C"/>
    <property type="match status" value="1"/>
</dbReference>
<gene>
    <name evidence="3" type="ORF">IF188_03275</name>
</gene>
<dbReference type="InterPro" id="IPR041098">
    <property type="entry name" value="Rv2175c_C"/>
</dbReference>
<sequence length="129" mass="13802">MRAAPASSEIVASVTSDAVSPYETDWLTLPELVEVLGEPLGRVRRLLDEFHLVGSRRDGVLKVPSVFIVDGAPLSSLRGTIFVLHDAGFSDDEAIDWLLAPEDTIGVAPVAALLAGRKSEVRRVARALA</sequence>
<protein>
    <submittedName>
        <fullName evidence="3">DNA-binding protein</fullName>
    </submittedName>
</protein>
<name>A0ABR8NJ75_9MICO</name>
<dbReference type="Proteomes" id="UP000598426">
    <property type="component" value="Unassembled WGS sequence"/>
</dbReference>
<evidence type="ECO:0000259" key="2">
    <source>
        <dbReference type="Pfam" id="PF21531"/>
    </source>
</evidence>
<dbReference type="GO" id="GO:0003677">
    <property type="term" value="F:DNA binding"/>
    <property type="evidence" value="ECO:0007669"/>
    <property type="project" value="UniProtKB-KW"/>
</dbReference>
<evidence type="ECO:0000259" key="1">
    <source>
        <dbReference type="Pfam" id="PF18367"/>
    </source>
</evidence>
<keyword evidence="4" id="KW-1185">Reference proteome</keyword>